<dbReference type="InterPro" id="IPR045192">
    <property type="entry name" value="AP180-like"/>
</dbReference>
<dbReference type="GO" id="GO:0000149">
    <property type="term" value="F:SNARE binding"/>
    <property type="evidence" value="ECO:0007669"/>
    <property type="project" value="TreeGrafter"/>
</dbReference>
<dbReference type="SUPFAM" id="SSF89009">
    <property type="entry name" value="GAT-like domain"/>
    <property type="match status" value="1"/>
</dbReference>
<feature type="compositionally biased region" description="Polar residues" evidence="3">
    <location>
        <begin position="710"/>
        <end position="735"/>
    </location>
</feature>
<dbReference type="InterPro" id="IPR008942">
    <property type="entry name" value="ENTH_VHS"/>
</dbReference>
<dbReference type="GO" id="GO:0005905">
    <property type="term" value="C:clathrin-coated pit"/>
    <property type="evidence" value="ECO:0007669"/>
    <property type="project" value="TreeGrafter"/>
</dbReference>
<name>A0A3M7G7M5_HORWE</name>
<feature type="compositionally biased region" description="Pro residues" evidence="3">
    <location>
        <begin position="609"/>
        <end position="620"/>
    </location>
</feature>
<dbReference type="VEuPathDB" id="FungiDB:BTJ68_12624"/>
<dbReference type="GO" id="GO:0005546">
    <property type="term" value="F:phosphatidylinositol-4,5-bisphosphate binding"/>
    <property type="evidence" value="ECO:0007669"/>
    <property type="project" value="TreeGrafter"/>
</dbReference>
<dbReference type="PANTHER" id="PTHR22951:SF5">
    <property type="entry name" value="PHOSPHATIDYLINOSITOL-BINDING CLATHRIN ASSEMBLY PROTEIN LAP"/>
    <property type="match status" value="1"/>
</dbReference>
<feature type="compositionally biased region" description="Polar residues" evidence="3">
    <location>
        <begin position="467"/>
        <end position="486"/>
    </location>
</feature>
<dbReference type="FunFam" id="1.25.40.90:FF:000025">
    <property type="entry name" value="ENTH domain protein"/>
    <property type="match status" value="1"/>
</dbReference>
<dbReference type="PROSITE" id="PS50942">
    <property type="entry name" value="ENTH"/>
    <property type="match status" value="1"/>
</dbReference>
<dbReference type="GO" id="GO:0032050">
    <property type="term" value="F:clathrin heavy chain binding"/>
    <property type="evidence" value="ECO:0007669"/>
    <property type="project" value="TreeGrafter"/>
</dbReference>
<proteinExistence type="predicted"/>
<evidence type="ECO:0000256" key="3">
    <source>
        <dbReference type="SAM" id="MobiDB-lite"/>
    </source>
</evidence>
<feature type="compositionally biased region" description="Low complexity" evidence="3">
    <location>
        <begin position="597"/>
        <end position="608"/>
    </location>
</feature>
<comment type="subcellular location">
    <subcellularLocation>
        <location evidence="1">Cytoplasm</location>
    </subcellularLocation>
</comment>
<feature type="compositionally biased region" description="Low complexity" evidence="3">
    <location>
        <begin position="657"/>
        <end position="667"/>
    </location>
</feature>
<sequence>LFPGGPTARICSKIYKYINIDGIEFLSLFQPRLHQVFEHLDRWWVPVVVREPSLLRHVQALLPYSRMSMFPKRESALPTHRIRPPCQPTSIICQYHSSAVFLYDASSALTRNILRPSPPHSNHRARRTPPLEPLIMSSNFEKSVKGGTKVKLAAPKTKYVEHILLATQSGEAGVAEVFRTLTHRLRDSTWTVAFKSLIIVHLMIKEGAQNATLAFLATNPRNKLAINQFTDVQTQGQNIRRYSDYLVARAHGFAASHIDYVRAGEGRMKRISVDKGLLRETEVVQEQIKALVKCDLLENDVENEISLTAFRLLTRDLLDLYNVENEAVMNVLSHYFEMSKPDAERAIRIYKVFCKQTDQVVQYLSVARQFEHATRLEIPKIKHAPTSLVNSLQEYLDDKDFDTNRRQYLAEQDAKKGGKPFQRPTAQPKPQSPPPSQPPTSQPSAPPAAAQEPKGPAPDLIDFFESIEQNQQPMAQNVPQYQQPQPTGFPMQAQPTGFASPQQPFGFQQPPPQQPATNGFMDSAGSTNPFMQQAQQTQMPQQQPMLQQQSPQPLQSQFTGAGFGGYGPQPQQPQHAFPTGNPFGQDPSSAYGNPMYMQSPPQIQEPPIQQQPPPPQPMQPQPTGSTNPFRQSMMPTGTPPTGGLQRQSTNPFAQRASQQPQPLQSQPTGTNPFSRNITPISEDHQQTTSPPPPQQPPPSHSLSPLQMQPTGSTNPFRQSTFVNQQTGMGWQNAGPQATIGGWGDIGTVEVFPRPGGGGQQQQQQQQQGQWQQSPWG</sequence>
<evidence type="ECO:0000313" key="5">
    <source>
        <dbReference type="EMBL" id="RMY96661.1"/>
    </source>
</evidence>
<dbReference type="CDD" id="cd16988">
    <property type="entry name" value="ANTH_N_YAP180"/>
    <property type="match status" value="1"/>
</dbReference>
<dbReference type="Pfam" id="PF07651">
    <property type="entry name" value="ANTH"/>
    <property type="match status" value="1"/>
</dbReference>
<feature type="compositionally biased region" description="Pro residues" evidence="3">
    <location>
        <begin position="689"/>
        <end position="699"/>
    </location>
</feature>
<dbReference type="Gene3D" id="1.25.40.90">
    <property type="match status" value="1"/>
</dbReference>
<dbReference type="GO" id="GO:0048268">
    <property type="term" value="P:clathrin coat assembly"/>
    <property type="evidence" value="ECO:0007669"/>
    <property type="project" value="InterPro"/>
</dbReference>
<dbReference type="SMART" id="SM00273">
    <property type="entry name" value="ENTH"/>
    <property type="match status" value="1"/>
</dbReference>
<dbReference type="InterPro" id="IPR011417">
    <property type="entry name" value="ANTH_dom"/>
</dbReference>
<feature type="compositionally biased region" description="Polar residues" evidence="3">
    <location>
        <begin position="623"/>
        <end position="635"/>
    </location>
</feature>
<accession>A0A3M7G7M5</accession>
<dbReference type="EMBL" id="QWIO01000463">
    <property type="protein sequence ID" value="RMY96661.1"/>
    <property type="molecule type" value="Genomic_DNA"/>
</dbReference>
<dbReference type="PANTHER" id="PTHR22951">
    <property type="entry name" value="CLATHRIN ASSEMBLY PROTEIN"/>
    <property type="match status" value="1"/>
</dbReference>
<dbReference type="GO" id="GO:0030136">
    <property type="term" value="C:clathrin-coated vesicle"/>
    <property type="evidence" value="ECO:0007669"/>
    <property type="project" value="InterPro"/>
</dbReference>
<dbReference type="AlphaFoldDB" id="A0A3M7G7M5"/>
<dbReference type="GO" id="GO:0005545">
    <property type="term" value="F:1-phosphatidylinositol binding"/>
    <property type="evidence" value="ECO:0007669"/>
    <property type="project" value="InterPro"/>
</dbReference>
<dbReference type="InterPro" id="IPR013809">
    <property type="entry name" value="ENTH"/>
</dbReference>
<feature type="non-terminal residue" evidence="5">
    <location>
        <position position="1"/>
    </location>
</feature>
<gene>
    <name evidence="5" type="ORF">D0864_05105</name>
</gene>
<reference evidence="5 6" key="1">
    <citation type="journal article" date="2018" name="BMC Genomics">
        <title>Genomic evidence for intraspecific hybridization in a clonal and extremely halotolerant yeast.</title>
        <authorList>
            <person name="Gostincar C."/>
            <person name="Stajich J.E."/>
            <person name="Zupancic J."/>
            <person name="Zalar P."/>
            <person name="Gunde-Cimerman N."/>
        </authorList>
    </citation>
    <scope>NUCLEOTIDE SEQUENCE [LARGE SCALE GENOMIC DNA]</scope>
    <source>
        <strain evidence="5 6">EXF-10513</strain>
    </source>
</reference>
<evidence type="ECO:0000256" key="1">
    <source>
        <dbReference type="ARBA" id="ARBA00004496"/>
    </source>
</evidence>
<comment type="caution">
    <text evidence="5">The sequence shown here is derived from an EMBL/GenBank/DDBJ whole genome shotgun (WGS) entry which is preliminary data.</text>
</comment>
<evidence type="ECO:0000259" key="4">
    <source>
        <dbReference type="PROSITE" id="PS50942"/>
    </source>
</evidence>
<organism evidence="5 6">
    <name type="scientific">Hortaea werneckii</name>
    <name type="common">Black yeast</name>
    <name type="synonym">Cladosporium werneckii</name>
    <dbReference type="NCBI Taxonomy" id="91943"/>
    <lineage>
        <taxon>Eukaryota</taxon>
        <taxon>Fungi</taxon>
        <taxon>Dikarya</taxon>
        <taxon>Ascomycota</taxon>
        <taxon>Pezizomycotina</taxon>
        <taxon>Dothideomycetes</taxon>
        <taxon>Dothideomycetidae</taxon>
        <taxon>Mycosphaerellales</taxon>
        <taxon>Teratosphaeriaceae</taxon>
        <taxon>Hortaea</taxon>
    </lineage>
</organism>
<dbReference type="GO" id="GO:0072583">
    <property type="term" value="P:clathrin-dependent endocytosis"/>
    <property type="evidence" value="ECO:0007669"/>
    <property type="project" value="InterPro"/>
</dbReference>
<dbReference type="Gene3D" id="1.20.58.150">
    <property type="entry name" value="ANTH domain"/>
    <property type="match status" value="1"/>
</dbReference>
<keyword evidence="2" id="KW-0963">Cytoplasm</keyword>
<feature type="region of interest" description="Disordered" evidence="3">
    <location>
        <begin position="411"/>
        <end position="776"/>
    </location>
</feature>
<dbReference type="GO" id="GO:0006900">
    <property type="term" value="P:vesicle budding from membrane"/>
    <property type="evidence" value="ECO:0007669"/>
    <property type="project" value="TreeGrafter"/>
</dbReference>
<dbReference type="Proteomes" id="UP000269539">
    <property type="component" value="Unassembled WGS sequence"/>
</dbReference>
<evidence type="ECO:0000256" key="2">
    <source>
        <dbReference type="ARBA" id="ARBA00022490"/>
    </source>
</evidence>
<dbReference type="SUPFAM" id="SSF48464">
    <property type="entry name" value="ENTH/VHS domain"/>
    <property type="match status" value="1"/>
</dbReference>
<dbReference type="InterPro" id="IPR014712">
    <property type="entry name" value="ANTH_dom_sf"/>
</dbReference>
<feature type="domain" description="ENTH" evidence="4">
    <location>
        <begin position="132"/>
        <end position="260"/>
    </location>
</feature>
<dbReference type="FunFam" id="1.20.58.150:FF:000004">
    <property type="entry name" value="ENTH domain protein"/>
    <property type="match status" value="1"/>
</dbReference>
<feature type="compositionally biased region" description="Low complexity" evidence="3">
    <location>
        <begin position="700"/>
        <end position="709"/>
    </location>
</feature>
<feature type="compositionally biased region" description="Pro residues" evidence="3">
    <location>
        <begin position="430"/>
        <end position="446"/>
    </location>
</feature>
<evidence type="ECO:0000313" key="6">
    <source>
        <dbReference type="Proteomes" id="UP000269539"/>
    </source>
</evidence>
<feature type="compositionally biased region" description="Polar residues" evidence="3">
    <location>
        <begin position="668"/>
        <end position="679"/>
    </location>
</feature>
<feature type="compositionally biased region" description="Low complexity" evidence="3">
    <location>
        <begin position="760"/>
        <end position="776"/>
    </location>
</feature>
<protein>
    <recommendedName>
        <fullName evidence="4">ENTH domain-containing protein</fullName>
    </recommendedName>
</protein>
<feature type="compositionally biased region" description="Polar residues" evidence="3">
    <location>
        <begin position="644"/>
        <end position="656"/>
    </location>
</feature>
<feature type="compositionally biased region" description="Low complexity" evidence="3">
    <location>
        <begin position="529"/>
        <end position="560"/>
    </location>
</feature>